<sequence>MSRGYNAFVRGSRSSFSLPTNMVTTTTMMMMMMIISVMILPCSSLNRVEMTSLTPFDGFGDEELTRMEITCNFVANNLGFFRLRRNDEVVVDIGFHEVVGVFEVIYAAKDFGCILPRVAATRGELHCWKNNLDCRDVASYTCEISNAIESNSRFLKVKSFVKSLKNIDLPFEKKSKVSTFRCLAYVSPATHNSVTFRWIVRYKMPNTEPHMTDAKVSVPKIGQCCMPMQSLYRHKLTNKDDTGTTISCSAFGKTLSEEVNILGAISGSPISALPHTAWFSVSKISLLFLVLASCR</sequence>
<evidence type="ECO:0000313" key="2">
    <source>
        <dbReference type="Proteomes" id="UP000515154"/>
    </source>
</evidence>
<organism evidence="2 3">
    <name type="scientific">Octopus sinensis</name>
    <name type="common">East Asian common octopus</name>
    <dbReference type="NCBI Taxonomy" id="2607531"/>
    <lineage>
        <taxon>Eukaryota</taxon>
        <taxon>Metazoa</taxon>
        <taxon>Spiralia</taxon>
        <taxon>Lophotrochozoa</taxon>
        <taxon>Mollusca</taxon>
        <taxon>Cephalopoda</taxon>
        <taxon>Coleoidea</taxon>
        <taxon>Octopodiformes</taxon>
        <taxon>Octopoda</taxon>
        <taxon>Incirrata</taxon>
        <taxon>Octopodidae</taxon>
        <taxon>Octopus</taxon>
    </lineage>
</organism>
<dbReference type="RefSeq" id="XP_036366562.1">
    <property type="nucleotide sequence ID" value="XM_036510669.1"/>
</dbReference>
<protein>
    <submittedName>
        <fullName evidence="3">Uncharacterized protein LOC118766832 isoform X1</fullName>
    </submittedName>
</protein>
<keyword evidence="1" id="KW-1133">Transmembrane helix</keyword>
<accession>A0A7E6FI66</accession>
<keyword evidence="2" id="KW-1185">Reference proteome</keyword>
<evidence type="ECO:0000256" key="1">
    <source>
        <dbReference type="SAM" id="Phobius"/>
    </source>
</evidence>
<keyword evidence="1" id="KW-0812">Transmembrane</keyword>
<dbReference type="AlphaFoldDB" id="A0A7E6FI66"/>
<proteinExistence type="predicted"/>
<feature type="transmembrane region" description="Helical" evidence="1">
    <location>
        <begin position="21"/>
        <end position="40"/>
    </location>
</feature>
<evidence type="ECO:0000313" key="3">
    <source>
        <dbReference type="RefSeq" id="XP_036366562.1"/>
    </source>
</evidence>
<dbReference type="Proteomes" id="UP000515154">
    <property type="component" value="Linkage group LG18"/>
</dbReference>
<reference evidence="3" key="1">
    <citation type="submission" date="2025-08" db="UniProtKB">
        <authorList>
            <consortium name="RefSeq"/>
        </authorList>
    </citation>
    <scope>IDENTIFICATION</scope>
</reference>
<name>A0A7E6FI66_9MOLL</name>
<dbReference type="KEGG" id="osn:118766832"/>
<gene>
    <name evidence="3" type="primary">LOC118766832</name>
</gene>
<keyword evidence="1" id="KW-0472">Membrane</keyword>